<keyword evidence="9" id="KW-1185">Reference proteome</keyword>
<gene>
    <name evidence="8" type="ORF">K505DRAFT_313281</name>
</gene>
<name>A0A6A6WZQ9_9PLEO</name>
<reference evidence="8" key="1">
    <citation type="journal article" date="2020" name="Stud. Mycol.">
        <title>101 Dothideomycetes genomes: a test case for predicting lifestyles and emergence of pathogens.</title>
        <authorList>
            <person name="Haridas S."/>
            <person name="Albert R."/>
            <person name="Binder M."/>
            <person name="Bloem J."/>
            <person name="Labutti K."/>
            <person name="Salamov A."/>
            <person name="Andreopoulos B."/>
            <person name="Baker S."/>
            <person name="Barry K."/>
            <person name="Bills G."/>
            <person name="Bluhm B."/>
            <person name="Cannon C."/>
            <person name="Castanera R."/>
            <person name="Culley D."/>
            <person name="Daum C."/>
            <person name="Ezra D."/>
            <person name="Gonzalez J."/>
            <person name="Henrissat B."/>
            <person name="Kuo A."/>
            <person name="Liang C."/>
            <person name="Lipzen A."/>
            <person name="Lutzoni F."/>
            <person name="Magnuson J."/>
            <person name="Mondo S."/>
            <person name="Nolan M."/>
            <person name="Ohm R."/>
            <person name="Pangilinan J."/>
            <person name="Park H.-J."/>
            <person name="Ramirez L."/>
            <person name="Alfaro M."/>
            <person name="Sun H."/>
            <person name="Tritt A."/>
            <person name="Yoshinaga Y."/>
            <person name="Zwiers L.-H."/>
            <person name="Turgeon B."/>
            <person name="Goodwin S."/>
            <person name="Spatafora J."/>
            <person name="Crous P."/>
            <person name="Grigoriev I."/>
        </authorList>
    </citation>
    <scope>NUCLEOTIDE SEQUENCE</scope>
    <source>
        <strain evidence="8">CBS 109.77</strain>
    </source>
</reference>
<dbReference type="AlphaFoldDB" id="A0A6A6WZQ9"/>
<dbReference type="InterPro" id="IPR045170">
    <property type="entry name" value="MTOX"/>
</dbReference>
<feature type="domain" description="FAD dependent oxidoreductase" evidence="7">
    <location>
        <begin position="13"/>
        <end position="400"/>
    </location>
</feature>
<evidence type="ECO:0000256" key="2">
    <source>
        <dbReference type="ARBA" id="ARBA00010989"/>
    </source>
</evidence>
<dbReference type="InterPro" id="IPR036188">
    <property type="entry name" value="FAD/NAD-bd_sf"/>
</dbReference>
<keyword evidence="4" id="KW-0274">FAD</keyword>
<dbReference type="PRINTS" id="PR00420">
    <property type="entry name" value="RNGMNOXGNASE"/>
</dbReference>
<organism evidence="8 9">
    <name type="scientific">Melanomma pulvis-pyrius CBS 109.77</name>
    <dbReference type="NCBI Taxonomy" id="1314802"/>
    <lineage>
        <taxon>Eukaryota</taxon>
        <taxon>Fungi</taxon>
        <taxon>Dikarya</taxon>
        <taxon>Ascomycota</taxon>
        <taxon>Pezizomycotina</taxon>
        <taxon>Dothideomycetes</taxon>
        <taxon>Pleosporomycetidae</taxon>
        <taxon>Pleosporales</taxon>
        <taxon>Melanommataceae</taxon>
        <taxon>Melanomma</taxon>
    </lineage>
</organism>
<dbReference type="Proteomes" id="UP000799757">
    <property type="component" value="Unassembled WGS sequence"/>
</dbReference>
<evidence type="ECO:0000256" key="6">
    <source>
        <dbReference type="SAM" id="MobiDB-lite"/>
    </source>
</evidence>
<dbReference type="Pfam" id="PF01266">
    <property type="entry name" value="DAO"/>
    <property type="match status" value="1"/>
</dbReference>
<comment type="similarity">
    <text evidence="2">Belongs to the MSOX/MTOX family.</text>
</comment>
<dbReference type="Gene3D" id="3.50.50.60">
    <property type="entry name" value="FAD/NAD(P)-binding domain"/>
    <property type="match status" value="1"/>
</dbReference>
<protein>
    <submittedName>
        <fullName evidence="8">Sarcosine oxidase</fullName>
    </submittedName>
</protein>
<dbReference type="InterPro" id="IPR006076">
    <property type="entry name" value="FAD-dep_OxRdtase"/>
</dbReference>
<keyword evidence="3" id="KW-0285">Flavoprotein</keyword>
<feature type="compositionally biased region" description="Low complexity" evidence="6">
    <location>
        <begin position="118"/>
        <end position="135"/>
    </location>
</feature>
<evidence type="ECO:0000313" key="8">
    <source>
        <dbReference type="EMBL" id="KAF2789373.1"/>
    </source>
</evidence>
<evidence type="ECO:0000259" key="7">
    <source>
        <dbReference type="Pfam" id="PF01266"/>
    </source>
</evidence>
<dbReference type="GO" id="GO:0008115">
    <property type="term" value="F:sarcosine oxidase activity"/>
    <property type="evidence" value="ECO:0007669"/>
    <property type="project" value="TreeGrafter"/>
</dbReference>
<evidence type="ECO:0000256" key="4">
    <source>
        <dbReference type="ARBA" id="ARBA00022827"/>
    </source>
</evidence>
<dbReference type="SUPFAM" id="SSF51905">
    <property type="entry name" value="FAD/NAD(P)-binding domain"/>
    <property type="match status" value="1"/>
</dbReference>
<proteinExistence type="inferred from homology"/>
<evidence type="ECO:0000256" key="1">
    <source>
        <dbReference type="ARBA" id="ARBA00001974"/>
    </source>
</evidence>
<dbReference type="GO" id="GO:0050660">
    <property type="term" value="F:flavin adenine dinucleotide binding"/>
    <property type="evidence" value="ECO:0007669"/>
    <property type="project" value="InterPro"/>
</dbReference>
<dbReference type="Gene3D" id="3.30.9.10">
    <property type="entry name" value="D-Amino Acid Oxidase, subunit A, domain 2"/>
    <property type="match status" value="1"/>
</dbReference>
<sequence length="451" mass="48283">MSLPSPSKETSFLIVGAGTIGLSTALHLSNRGYRNIVVLDRGATIPSAYSAGNDLNKIVRADYEDAFYATHALNAIQAWRTSPVFSPHYRQTGYLVTSSAAAPSKVTSHISRLVASISSHPSQPTSSITSLPTPSAVRGKVPHLTGPLTGWSGYFNSHAGYASAAPALKAVYAELLARGITFHLGASGDAVAILPDAETARYFPAPKSYIRTADNQIHYADVVVLATGAHTARLLPAAGAQLTAKAWAVGHVRVNAGEAARLRGLPVVNCRDLGFLFEPAPAGEEGGEEEWLIKVCAHGGGYTNTCKEHGSTSLPPSSAAENNAIPVEDEALMRRLLQEALPEFSNRPLVRRFVCWCADTADSEYVIDYVPGYEGLVLAGGDSGHAFKMFPIFGGWVVDMVEARAQKEKRWRWKAGSSDGKEDIDWRVGGVKDIKETSRKGDDLEAARARL</sequence>
<dbReference type="GO" id="GO:0051698">
    <property type="term" value="F:saccharopine oxidase activity"/>
    <property type="evidence" value="ECO:0007669"/>
    <property type="project" value="TreeGrafter"/>
</dbReference>
<accession>A0A6A6WZQ9</accession>
<dbReference type="OrthoDB" id="2219495at2759"/>
<feature type="region of interest" description="Disordered" evidence="6">
    <location>
        <begin position="118"/>
        <end position="137"/>
    </location>
</feature>
<keyword evidence="5" id="KW-0560">Oxidoreductase</keyword>
<dbReference type="EMBL" id="MU002142">
    <property type="protein sequence ID" value="KAF2789373.1"/>
    <property type="molecule type" value="Genomic_DNA"/>
</dbReference>
<evidence type="ECO:0000256" key="5">
    <source>
        <dbReference type="ARBA" id="ARBA00023002"/>
    </source>
</evidence>
<dbReference type="PANTHER" id="PTHR10961:SF26">
    <property type="entry name" value="L-SACCHAROPINE OXIDASE"/>
    <property type="match status" value="1"/>
</dbReference>
<dbReference type="PANTHER" id="PTHR10961">
    <property type="entry name" value="PEROXISOMAL SARCOSINE OXIDASE"/>
    <property type="match status" value="1"/>
</dbReference>
<comment type="cofactor">
    <cofactor evidence="1">
        <name>FAD</name>
        <dbReference type="ChEBI" id="CHEBI:57692"/>
    </cofactor>
</comment>
<evidence type="ECO:0000256" key="3">
    <source>
        <dbReference type="ARBA" id="ARBA00022630"/>
    </source>
</evidence>
<evidence type="ECO:0000313" key="9">
    <source>
        <dbReference type="Proteomes" id="UP000799757"/>
    </source>
</evidence>